<keyword evidence="2" id="KW-0732">Signal</keyword>
<evidence type="ECO:0000313" key="4">
    <source>
        <dbReference type="EMBL" id="TKB56194.1"/>
    </source>
</evidence>
<keyword evidence="5" id="KW-1185">Reference proteome</keyword>
<protein>
    <submittedName>
        <fullName evidence="4">Amidohydrolase family protein</fullName>
    </submittedName>
</protein>
<dbReference type="SUPFAM" id="SSF51338">
    <property type="entry name" value="Composite domain of metallo-dependent hydrolases"/>
    <property type="match status" value="1"/>
</dbReference>
<organism evidence="4 5">
    <name type="scientific">Ferrimonas aestuarii</name>
    <dbReference type="NCBI Taxonomy" id="2569539"/>
    <lineage>
        <taxon>Bacteria</taxon>
        <taxon>Pseudomonadati</taxon>
        <taxon>Pseudomonadota</taxon>
        <taxon>Gammaproteobacteria</taxon>
        <taxon>Alteromonadales</taxon>
        <taxon>Ferrimonadaceae</taxon>
        <taxon>Ferrimonas</taxon>
    </lineage>
</organism>
<evidence type="ECO:0000313" key="5">
    <source>
        <dbReference type="Proteomes" id="UP000305675"/>
    </source>
</evidence>
<feature type="region of interest" description="Disordered" evidence="1">
    <location>
        <begin position="161"/>
        <end position="187"/>
    </location>
</feature>
<accession>A0A4U1BPY5</accession>
<dbReference type="InterPro" id="IPR051781">
    <property type="entry name" value="Metallo-dep_Hydrolase"/>
</dbReference>
<dbReference type="SUPFAM" id="SSF51556">
    <property type="entry name" value="Metallo-dependent hydrolases"/>
    <property type="match status" value="1"/>
</dbReference>
<feature type="chain" id="PRO_5020283954" evidence="2">
    <location>
        <begin position="20"/>
        <end position="426"/>
    </location>
</feature>
<proteinExistence type="predicted"/>
<evidence type="ECO:0000256" key="1">
    <source>
        <dbReference type="SAM" id="MobiDB-lite"/>
    </source>
</evidence>
<dbReference type="CDD" id="cd01299">
    <property type="entry name" value="Met_dep_hydrolase_A"/>
    <property type="match status" value="1"/>
</dbReference>
<evidence type="ECO:0000259" key="3">
    <source>
        <dbReference type="Pfam" id="PF01979"/>
    </source>
</evidence>
<feature type="signal peptide" evidence="2">
    <location>
        <begin position="1"/>
        <end position="19"/>
    </location>
</feature>
<dbReference type="PANTHER" id="PTHR43135">
    <property type="entry name" value="ALPHA-D-RIBOSE 1-METHYLPHOSPHONATE 5-TRIPHOSPHATE DIPHOSPHATASE"/>
    <property type="match status" value="1"/>
</dbReference>
<keyword evidence="4" id="KW-0378">Hydrolase</keyword>
<sequence length="426" mass="45368">MKTTILGIGSLLLCSNVMAATVFHVGKLIDGISDGPRAKMTVVVEEGRIVKVAPGYLKTSDGDTLVNLKDKTLLPGFIDMHVHLAYTPSRQSYMEPFTLDPTDHALRGALFAKQTLEAGFTTVRDLGDAGNSVIALRNAIDKGYLPGPRIFAAGTALATTGGHADPTNGRNQALRQDPGPKQGVINNPEDAFKAVRQRYKDGSDVIKLTATGGVLSVAKSGDNPQFRDEELKAVVAAAKDYGFKVAVHAHGKEGMRRAIEAGVNSIEHGTYMDDALYPLMKQHGTWYVPTLTAGAYVAEMAAIEGFYPEVVRPKAARIGPKIINTFGKAYAAGVPIAFGTDAGVFPHGDNAREFALMVKAGMPEMEAIKSATVNAATLLGAEDQLGSISEGRYADMVVVEGDPLENIAVLEQPFQVYKGGSVVYQF</sequence>
<dbReference type="PANTHER" id="PTHR43135:SF3">
    <property type="entry name" value="ALPHA-D-RIBOSE 1-METHYLPHOSPHONATE 5-TRIPHOSPHATE DIPHOSPHATASE"/>
    <property type="match status" value="1"/>
</dbReference>
<dbReference type="EMBL" id="SWCJ01000004">
    <property type="protein sequence ID" value="TKB56194.1"/>
    <property type="molecule type" value="Genomic_DNA"/>
</dbReference>
<feature type="domain" description="Amidohydrolase-related" evidence="3">
    <location>
        <begin position="72"/>
        <end position="418"/>
    </location>
</feature>
<dbReference type="Proteomes" id="UP000305675">
    <property type="component" value="Unassembled WGS sequence"/>
</dbReference>
<name>A0A4U1BPY5_9GAMM</name>
<reference evidence="4 5" key="1">
    <citation type="submission" date="2019-04" db="EMBL/GenBank/DDBJ databases">
        <authorList>
            <person name="Hwang J.C."/>
        </authorList>
    </citation>
    <scope>NUCLEOTIDE SEQUENCE [LARGE SCALE GENOMIC DNA]</scope>
    <source>
        <strain evidence="4 5">IMCC35002</strain>
    </source>
</reference>
<evidence type="ECO:0000256" key="2">
    <source>
        <dbReference type="SAM" id="SignalP"/>
    </source>
</evidence>
<dbReference type="Gene3D" id="2.30.40.10">
    <property type="entry name" value="Urease, subunit C, domain 1"/>
    <property type="match status" value="1"/>
</dbReference>
<dbReference type="AlphaFoldDB" id="A0A4U1BPY5"/>
<dbReference type="RefSeq" id="WP_136862923.1">
    <property type="nucleotide sequence ID" value="NZ_SWCJ01000004.1"/>
</dbReference>
<comment type="caution">
    <text evidence="4">The sequence shown here is derived from an EMBL/GenBank/DDBJ whole genome shotgun (WGS) entry which is preliminary data.</text>
</comment>
<dbReference type="InterPro" id="IPR032466">
    <property type="entry name" value="Metal_Hydrolase"/>
</dbReference>
<dbReference type="InterPro" id="IPR006680">
    <property type="entry name" value="Amidohydro-rel"/>
</dbReference>
<dbReference type="OrthoDB" id="9782972at2"/>
<dbReference type="Gene3D" id="3.20.20.140">
    <property type="entry name" value="Metal-dependent hydrolases"/>
    <property type="match status" value="1"/>
</dbReference>
<dbReference type="InterPro" id="IPR011059">
    <property type="entry name" value="Metal-dep_hydrolase_composite"/>
</dbReference>
<dbReference type="Pfam" id="PF01979">
    <property type="entry name" value="Amidohydro_1"/>
    <property type="match status" value="1"/>
</dbReference>
<gene>
    <name evidence="4" type="ORF">FCL42_08245</name>
</gene>
<dbReference type="GO" id="GO:0016810">
    <property type="term" value="F:hydrolase activity, acting on carbon-nitrogen (but not peptide) bonds"/>
    <property type="evidence" value="ECO:0007669"/>
    <property type="project" value="InterPro"/>
</dbReference>
<dbReference type="InterPro" id="IPR057744">
    <property type="entry name" value="OTAase-like"/>
</dbReference>